<dbReference type="RefSeq" id="WP_186856102.1">
    <property type="nucleotide sequence ID" value="NZ_JACOOY010000017.1"/>
</dbReference>
<dbReference type="PANTHER" id="PTHR34978">
    <property type="entry name" value="POSSIBLE SENSOR-TRANSDUCER PROTEIN BLAR"/>
    <property type="match status" value="1"/>
</dbReference>
<keyword evidence="1" id="KW-0812">Transmembrane</keyword>
<dbReference type="Proteomes" id="UP000647235">
    <property type="component" value="Unassembled WGS sequence"/>
</dbReference>
<feature type="transmembrane region" description="Helical" evidence="1">
    <location>
        <begin position="88"/>
        <end position="109"/>
    </location>
</feature>
<dbReference type="InterPro" id="IPR008756">
    <property type="entry name" value="Peptidase_M56"/>
</dbReference>
<evidence type="ECO:0000313" key="3">
    <source>
        <dbReference type="EMBL" id="MBC5666006.1"/>
    </source>
</evidence>
<feature type="transmembrane region" description="Helical" evidence="1">
    <location>
        <begin position="195"/>
        <end position="213"/>
    </location>
</feature>
<comment type="caution">
    <text evidence="3">The sequence shown here is derived from an EMBL/GenBank/DDBJ whole genome shotgun (WGS) entry which is preliminary data.</text>
</comment>
<reference evidence="3 4" key="1">
    <citation type="submission" date="2020-08" db="EMBL/GenBank/DDBJ databases">
        <title>Genome public.</title>
        <authorList>
            <person name="Liu C."/>
            <person name="Sun Q."/>
        </authorList>
    </citation>
    <scope>NUCLEOTIDE SEQUENCE [LARGE SCALE GENOMIC DNA]</scope>
    <source>
        <strain evidence="3 4">NSJ-36</strain>
    </source>
</reference>
<feature type="transmembrane region" description="Helical" evidence="1">
    <location>
        <begin position="6"/>
        <end position="27"/>
    </location>
</feature>
<organism evidence="3 4">
    <name type="scientific">Dorea hominis</name>
    <dbReference type="NCBI Taxonomy" id="2763040"/>
    <lineage>
        <taxon>Bacteria</taxon>
        <taxon>Bacillati</taxon>
        <taxon>Bacillota</taxon>
        <taxon>Clostridia</taxon>
        <taxon>Lachnospirales</taxon>
        <taxon>Lachnospiraceae</taxon>
        <taxon>Dorea</taxon>
    </lineage>
</organism>
<keyword evidence="1" id="KW-0472">Membrane</keyword>
<evidence type="ECO:0000313" key="4">
    <source>
        <dbReference type="Proteomes" id="UP000647235"/>
    </source>
</evidence>
<dbReference type="PANTHER" id="PTHR34978:SF3">
    <property type="entry name" value="SLR0241 PROTEIN"/>
    <property type="match status" value="1"/>
</dbReference>
<feature type="transmembrane region" description="Helical" evidence="1">
    <location>
        <begin position="34"/>
        <end position="56"/>
    </location>
</feature>
<dbReference type="CDD" id="cd07341">
    <property type="entry name" value="M56_BlaR1_MecR1_like"/>
    <property type="match status" value="1"/>
</dbReference>
<feature type="domain" description="Peptidase M56" evidence="2">
    <location>
        <begin position="56"/>
        <end position="255"/>
    </location>
</feature>
<name>A0ABR7EXD5_9FIRM</name>
<accession>A0ABR7EXD5</accession>
<protein>
    <submittedName>
        <fullName evidence="3">M56 family metallopeptidase</fullName>
    </submittedName>
</protein>
<evidence type="ECO:0000259" key="2">
    <source>
        <dbReference type="Pfam" id="PF05569"/>
    </source>
</evidence>
<dbReference type="Pfam" id="PF05569">
    <property type="entry name" value="Peptidase_M56"/>
    <property type="match status" value="1"/>
</dbReference>
<proteinExistence type="predicted"/>
<sequence length="368" mass="43447">MKALNISIFSLLSSFILFNFAALIIILNRNKTAFIIRYGINLLLLSSLLAFIRLILPIDLYNAKIIDIHQIYRPLKYFFVLKIGNELYIYQFLLLLWGIGTVLFLFYYLSTSILEIYKLNHLNCTPCPTLETLCSNYMQPKVIIKISPEVDVPKVWGFYKCHIYFPNYMLSPDEWKFILDHEVQHIKLHDTFIKMLLLFLTALFWWNPIMYILRKNIDQMLELRCDSKLAQNYSLEMQNKYLETILKVLRERNTSLTISKKYLTASFVNHSAYSLTRQRFEMILNTKKLNKNRTFLCYCITVLLFASSYFIILQPDEKMTTEPGPTLILHTSPNEYKLYINGTFSQNLTPNEIHSKKYSKYEIIEGSN</sequence>
<dbReference type="EMBL" id="JACOOY010000017">
    <property type="protein sequence ID" value="MBC5666006.1"/>
    <property type="molecule type" value="Genomic_DNA"/>
</dbReference>
<dbReference type="InterPro" id="IPR052173">
    <property type="entry name" value="Beta-lactam_resp_regulator"/>
</dbReference>
<keyword evidence="4" id="KW-1185">Reference proteome</keyword>
<gene>
    <name evidence="3" type="ORF">H8S07_12195</name>
</gene>
<keyword evidence="1" id="KW-1133">Transmembrane helix</keyword>
<feature type="transmembrane region" description="Helical" evidence="1">
    <location>
        <begin position="293"/>
        <end position="312"/>
    </location>
</feature>
<evidence type="ECO:0000256" key="1">
    <source>
        <dbReference type="SAM" id="Phobius"/>
    </source>
</evidence>